<sequence length="960" mass="105945">MIGDKGRESSAFGIRKRYDGVTFYAGRAIVAADLNEADDLQTDARERALVDVIGRIGFPKKAPGFRVTYSGDVVTLGAGRMYVHGARYELDAPLNLSVSDLLKDGTGQGPHILLAHCQKSELDYLDDPSLRDPALGGPDTAGRRRNVVEFSLVPKSEVADLFGVPEQFIPGFLRDGHFVPCPKSTPRDALAAFDIADDHLAEADDCHIAESGGYSRHGNFNYIVEIHQGGDAGESTFKWARDDVRAYLQEEDGAFYLLEEPTDDQRKFHPNCTIEIKGKLERQFNRAGVLGQLSYNPDGSVSLTPEAAAAFGTMQAPITLTRWDFDYSNGTSNGLDTDTSDTALENGLVVRFEGVLAEGDTWYCAARARTGDILWPRDGGVARFEAPFNWGPYCVGLAEVQVAEDEVTGVTDLRPLFPDLTHLTTDDVTLSRDLSLCNIDEGQTVQEALERLCLLAHNGCTITVRPDRVSEDVAQRNKALMTLPTLEQALQAIRNMEMPTPDGKEDDTLPRRVSLAFTPGRYVWPLKEISALSQLQSASLKACDAAPVTIYLEDWLAFDTCLNVKLDGITFEGVKDQSGVSAFGGKSIEIDNCQFRRSEREGDPILKLAASRRITLRETRVLVDRSHRSTGLRAAIQLVDTRAQTLFENVFSNGTVVIGPIVPKDAQQLASILVNSAKQNSAASELFDLVDSGHAGGELPHQSGASLRMVGCKLWQVAPDALMIDEITKWAQSDVKANDKFFLAVPDHHARITNLVSDMDMPRHVSATEFVLTEERVGRVDWDSVIKGGFRIEIDPDELPVAMRRAFRTIELSECELKRGTSFLVAQTVSVRNCRLVQFGDEPFTLGLGTQEEILKIEMFRHYIDALYYRLIKGEPAPRNLYPVMMVVAENAGLSGNMGFPREGMPKGRRVPEWPEHQSAPAVLYFSDLNPTLDVNMILTSTVYDNLNSKLVTIPAHFLR</sequence>
<evidence type="ECO:0000313" key="2">
    <source>
        <dbReference type="Proteomes" id="UP000024836"/>
    </source>
</evidence>
<dbReference type="Proteomes" id="UP000024836">
    <property type="component" value="Unassembled WGS sequence"/>
</dbReference>
<evidence type="ECO:0000313" key="1">
    <source>
        <dbReference type="EMBL" id="KCV83686.1"/>
    </source>
</evidence>
<dbReference type="EMBL" id="AQQY01000001">
    <property type="protein sequence ID" value="KCV83686.1"/>
    <property type="molecule type" value="Genomic_DNA"/>
</dbReference>
<comment type="caution">
    <text evidence="1">The sequence shown here is derived from an EMBL/GenBank/DDBJ whole genome shotgun (WGS) entry which is preliminary data.</text>
</comment>
<proteinExistence type="predicted"/>
<reference evidence="1 2" key="1">
    <citation type="submission" date="2013-04" db="EMBL/GenBank/DDBJ databases">
        <title>Shimia sp. 22II-S11-Z10 Genome Sequencing.</title>
        <authorList>
            <person name="Lai Q."/>
            <person name="Li G."/>
            <person name="Shao Z."/>
        </authorList>
    </citation>
    <scope>NUCLEOTIDE SEQUENCE [LARGE SCALE GENOMIC DNA]</scope>
    <source>
        <strain evidence="2">22II-S11-Z10</strain>
    </source>
</reference>
<dbReference type="eggNOG" id="COG4447">
    <property type="taxonomic scope" value="Bacteria"/>
</dbReference>
<dbReference type="STRING" id="1461693.ATO10_02960"/>
<dbReference type="OrthoDB" id="134981at2"/>
<organism evidence="1 2">
    <name type="scientific">Actibacterium atlanticum</name>
    <dbReference type="NCBI Taxonomy" id="1461693"/>
    <lineage>
        <taxon>Bacteria</taxon>
        <taxon>Pseudomonadati</taxon>
        <taxon>Pseudomonadota</taxon>
        <taxon>Alphaproteobacteria</taxon>
        <taxon>Rhodobacterales</taxon>
        <taxon>Roseobacteraceae</taxon>
        <taxon>Actibacterium</taxon>
    </lineage>
</organism>
<name>A0A058ZS89_9RHOB</name>
<dbReference type="RefSeq" id="WP_035247781.1">
    <property type="nucleotide sequence ID" value="NZ_AQQY01000001.1"/>
</dbReference>
<keyword evidence="2" id="KW-1185">Reference proteome</keyword>
<protein>
    <recommendedName>
        <fullName evidence="3">Right handed beta helix domain-containing protein</fullName>
    </recommendedName>
</protein>
<gene>
    <name evidence="1" type="ORF">ATO10_02960</name>
</gene>
<accession>A0A058ZS89</accession>
<dbReference type="AlphaFoldDB" id="A0A058ZS89"/>
<evidence type="ECO:0008006" key="3">
    <source>
        <dbReference type="Google" id="ProtNLM"/>
    </source>
</evidence>